<proteinExistence type="predicted"/>
<feature type="transmembrane region" description="Helical" evidence="1">
    <location>
        <begin position="165"/>
        <end position="184"/>
    </location>
</feature>
<dbReference type="Pfam" id="PF02225">
    <property type="entry name" value="PA"/>
    <property type="match status" value="1"/>
</dbReference>
<keyword evidence="5" id="KW-1185">Reference proteome</keyword>
<name>A0A8T0AYH9_SILME</name>
<dbReference type="GO" id="GO:0042500">
    <property type="term" value="F:aspartic endopeptidase activity, intramembrane cleaving"/>
    <property type="evidence" value="ECO:0007669"/>
    <property type="project" value="InterPro"/>
</dbReference>
<feature type="transmembrane region" description="Helical" evidence="1">
    <location>
        <begin position="242"/>
        <end position="265"/>
    </location>
</feature>
<keyword evidence="1" id="KW-1133">Transmembrane helix</keyword>
<comment type="caution">
    <text evidence="4">The sequence shown here is derived from an EMBL/GenBank/DDBJ whole genome shotgun (WGS) entry which is preliminary data.</text>
</comment>
<keyword evidence="1" id="KW-0472">Membrane</keyword>
<evidence type="ECO:0000259" key="3">
    <source>
        <dbReference type="Pfam" id="PF02225"/>
    </source>
</evidence>
<dbReference type="InterPro" id="IPR003137">
    <property type="entry name" value="PA_domain"/>
</dbReference>
<dbReference type="GO" id="GO:0098554">
    <property type="term" value="C:cytoplasmic side of endoplasmic reticulum membrane"/>
    <property type="evidence" value="ECO:0007669"/>
    <property type="project" value="TreeGrafter"/>
</dbReference>
<protein>
    <recommendedName>
        <fullName evidence="3">PA domain-containing protein</fullName>
    </recommendedName>
</protein>
<evidence type="ECO:0000256" key="2">
    <source>
        <dbReference type="SAM" id="SignalP"/>
    </source>
</evidence>
<organism evidence="4 5">
    <name type="scientific">Silurus meridionalis</name>
    <name type="common">Southern catfish</name>
    <name type="synonym">Silurus soldatovi meridionalis</name>
    <dbReference type="NCBI Taxonomy" id="175797"/>
    <lineage>
        <taxon>Eukaryota</taxon>
        <taxon>Metazoa</taxon>
        <taxon>Chordata</taxon>
        <taxon>Craniata</taxon>
        <taxon>Vertebrata</taxon>
        <taxon>Euteleostomi</taxon>
        <taxon>Actinopterygii</taxon>
        <taxon>Neopterygii</taxon>
        <taxon>Teleostei</taxon>
        <taxon>Ostariophysi</taxon>
        <taxon>Siluriformes</taxon>
        <taxon>Siluridae</taxon>
        <taxon>Silurus</taxon>
    </lineage>
</organism>
<sequence>MTAILWMILAFTLLPYRSECHEAVLHVSDGDLQQDYCLVYNASWSNISKTLSDAVRYRLVNLTSTMLCDVGGVKPDVVKGTAVCVMRGDCAFSIKAQVAQKLGAAVLLIVSQDAMGTPTANASDYDKVSIPLALMRYRDFLDVQKVFTERMEVQLYAPPTPEFDASVIIMLAVAVFTVTMGGFWSGAAEKAKQSVTAFSTGEDKSESGDLTLYSPLKVLLFVVLMCVMLLLMYFFYRYLVYVIIVIFCLASATVCCWFTTSSLSLSPRSSHLMERASWCRLLSARVLEERSGDVMIPADPTPTYEKHGRRTCVRCSSPSLGTVTSSFQACWWRTVTGSMSGSAAQTESTTSPALLMGQPALLYLVPFTLLTSALLAWKRKEFKQFWAGTTYQVSSPEWTSGWFGCALNNTADGFAYCNRGNVTGNILNIRVSPETSVGTVGEVPSRRVPLRDVIT</sequence>
<keyword evidence="2" id="KW-0732">Signal</keyword>
<gene>
    <name evidence="4" type="ORF">HF521_003482</name>
</gene>
<keyword evidence="1" id="KW-0812">Transmembrane</keyword>
<dbReference type="Proteomes" id="UP000606274">
    <property type="component" value="Unassembled WGS sequence"/>
</dbReference>
<evidence type="ECO:0000313" key="4">
    <source>
        <dbReference type="EMBL" id="KAF7698740.1"/>
    </source>
</evidence>
<accession>A0A8T0AYH9</accession>
<dbReference type="Gene3D" id="3.50.30.30">
    <property type="match status" value="1"/>
</dbReference>
<feature type="signal peptide" evidence="2">
    <location>
        <begin position="1"/>
        <end position="20"/>
    </location>
</feature>
<feature type="domain" description="PA" evidence="3">
    <location>
        <begin position="56"/>
        <end position="139"/>
    </location>
</feature>
<dbReference type="GO" id="GO:0033619">
    <property type="term" value="P:membrane protein proteolysis"/>
    <property type="evidence" value="ECO:0007669"/>
    <property type="project" value="TreeGrafter"/>
</dbReference>
<feature type="transmembrane region" description="Helical" evidence="1">
    <location>
        <begin position="360"/>
        <end position="377"/>
    </location>
</feature>
<dbReference type="InterPro" id="IPR007369">
    <property type="entry name" value="Peptidase_A22B_SPP"/>
</dbReference>
<dbReference type="GO" id="GO:0030660">
    <property type="term" value="C:Golgi-associated vesicle membrane"/>
    <property type="evidence" value="ECO:0007669"/>
    <property type="project" value="TreeGrafter"/>
</dbReference>
<dbReference type="AlphaFoldDB" id="A0A8T0AYH9"/>
<dbReference type="PANTHER" id="PTHR12174">
    <property type="entry name" value="SIGNAL PEPTIDE PEPTIDASE"/>
    <property type="match status" value="1"/>
</dbReference>
<evidence type="ECO:0000313" key="5">
    <source>
        <dbReference type="Proteomes" id="UP000606274"/>
    </source>
</evidence>
<feature type="chain" id="PRO_5035918443" description="PA domain-containing protein" evidence="2">
    <location>
        <begin position="21"/>
        <end position="455"/>
    </location>
</feature>
<dbReference type="PANTHER" id="PTHR12174:SF34">
    <property type="entry name" value="SIGNAL PEPTIDE PEPTIDASE-LIKE 2A"/>
    <property type="match status" value="1"/>
</dbReference>
<dbReference type="Pfam" id="PF04258">
    <property type="entry name" value="Peptidase_A22B"/>
    <property type="match status" value="2"/>
</dbReference>
<reference evidence="4" key="1">
    <citation type="submission" date="2020-08" db="EMBL/GenBank/DDBJ databases">
        <title>Chromosome-level assembly of Southern catfish (Silurus meridionalis) provides insights into visual adaptation to the nocturnal and benthic lifestyles.</title>
        <authorList>
            <person name="Zhang Y."/>
            <person name="Wang D."/>
            <person name="Peng Z."/>
        </authorList>
    </citation>
    <scope>NUCLEOTIDE SEQUENCE</scope>
    <source>
        <strain evidence="4">SWU-2019-XX</strain>
        <tissue evidence="4">Muscle</tissue>
    </source>
</reference>
<dbReference type="GO" id="GO:0005765">
    <property type="term" value="C:lysosomal membrane"/>
    <property type="evidence" value="ECO:0007669"/>
    <property type="project" value="TreeGrafter"/>
</dbReference>
<feature type="transmembrane region" description="Helical" evidence="1">
    <location>
        <begin position="218"/>
        <end position="236"/>
    </location>
</feature>
<evidence type="ECO:0000256" key="1">
    <source>
        <dbReference type="SAM" id="Phobius"/>
    </source>
</evidence>
<dbReference type="GO" id="GO:0098553">
    <property type="term" value="C:lumenal side of endoplasmic reticulum membrane"/>
    <property type="evidence" value="ECO:0007669"/>
    <property type="project" value="TreeGrafter"/>
</dbReference>
<dbReference type="EMBL" id="JABFDY010000013">
    <property type="protein sequence ID" value="KAF7698740.1"/>
    <property type="molecule type" value="Genomic_DNA"/>
</dbReference>